<evidence type="ECO:0008006" key="4">
    <source>
        <dbReference type="Google" id="ProtNLM"/>
    </source>
</evidence>
<accession>A0A532UU97</accession>
<dbReference type="SUPFAM" id="SSF51126">
    <property type="entry name" value="Pectin lyase-like"/>
    <property type="match status" value="1"/>
</dbReference>
<dbReference type="InterPro" id="IPR011050">
    <property type="entry name" value="Pectin_lyase_fold/virulence"/>
</dbReference>
<gene>
    <name evidence="2" type="ORF">CEE37_12190</name>
</gene>
<reference evidence="2 3" key="1">
    <citation type="submission" date="2017-06" db="EMBL/GenBank/DDBJ databases">
        <title>Novel microbial phyla capable of carbon fixation and sulfur reduction in deep-sea sediments.</title>
        <authorList>
            <person name="Huang J."/>
            <person name="Baker B."/>
            <person name="Wang Y."/>
        </authorList>
    </citation>
    <scope>NUCLEOTIDE SEQUENCE [LARGE SCALE GENOMIC DNA]</scope>
    <source>
        <strain evidence="2">B3_LCP</strain>
    </source>
</reference>
<organism evidence="2 3">
    <name type="scientific">candidate division LCP-89 bacterium B3_LCP</name>
    <dbReference type="NCBI Taxonomy" id="2012998"/>
    <lineage>
        <taxon>Bacteria</taxon>
        <taxon>Pseudomonadati</taxon>
        <taxon>Bacteria division LCP-89</taxon>
    </lineage>
</organism>
<keyword evidence="1" id="KW-0732">Signal</keyword>
<sequence>MRKRCYVLLTALLLIWAFSYPVMGQPTVSGDLSGQFGPGEYIVVGNCQVPAGQTLEILPGTSFLFSGHYTFNVNGTLHADGTPVDSINFVRQFPDETCKHGGVRFNAGPNGSTMSYCHIDFARNTNYPNWSGGGIFCNHTEVSISNCLITNCYAYNLGGGIYASYAPMQISDCIFIGNEAGNGGGVYLSYSNRSEIRNSAFAKNVSTST</sequence>
<evidence type="ECO:0000313" key="3">
    <source>
        <dbReference type="Proteomes" id="UP000319619"/>
    </source>
</evidence>
<dbReference type="AlphaFoldDB" id="A0A532UU97"/>
<evidence type="ECO:0000313" key="2">
    <source>
        <dbReference type="EMBL" id="TKJ38520.1"/>
    </source>
</evidence>
<protein>
    <recommendedName>
        <fullName evidence="4">Right handed beta helix domain-containing protein</fullName>
    </recommendedName>
</protein>
<feature type="chain" id="PRO_5021924883" description="Right handed beta helix domain-containing protein" evidence="1">
    <location>
        <begin position="25"/>
        <end position="209"/>
    </location>
</feature>
<name>A0A532UU97_UNCL8</name>
<comment type="caution">
    <text evidence="2">The sequence shown here is derived from an EMBL/GenBank/DDBJ whole genome shotgun (WGS) entry which is preliminary data.</text>
</comment>
<dbReference type="Proteomes" id="UP000319619">
    <property type="component" value="Unassembled WGS sequence"/>
</dbReference>
<feature type="signal peptide" evidence="1">
    <location>
        <begin position="1"/>
        <end position="24"/>
    </location>
</feature>
<evidence type="ECO:0000256" key="1">
    <source>
        <dbReference type="SAM" id="SignalP"/>
    </source>
</evidence>
<dbReference type="EMBL" id="NJBN01000009">
    <property type="protein sequence ID" value="TKJ38520.1"/>
    <property type="molecule type" value="Genomic_DNA"/>
</dbReference>
<proteinExistence type="predicted"/>